<proteinExistence type="predicted"/>
<dbReference type="AlphaFoldDB" id="A0A3S8U941"/>
<evidence type="ECO:0000313" key="2">
    <source>
        <dbReference type="EMBL" id="AZL60078.1"/>
    </source>
</evidence>
<keyword evidence="1" id="KW-0472">Membrane</keyword>
<dbReference type="Proteomes" id="UP000282002">
    <property type="component" value="Chromosome"/>
</dbReference>
<gene>
    <name evidence="2" type="ORF">EI545_15310</name>
</gene>
<keyword evidence="1" id="KW-0812">Transmembrane</keyword>
<accession>A0A3S8U941</accession>
<evidence type="ECO:0000256" key="1">
    <source>
        <dbReference type="SAM" id="Phobius"/>
    </source>
</evidence>
<dbReference type="KEGG" id="taw:EI545_15310"/>
<feature type="transmembrane region" description="Helical" evidence="1">
    <location>
        <begin position="70"/>
        <end position="89"/>
    </location>
</feature>
<keyword evidence="1" id="KW-1133">Transmembrane helix</keyword>
<dbReference type="Gene3D" id="1.20.210.10">
    <property type="entry name" value="Cytochrome c oxidase-like, subunit I domain"/>
    <property type="match status" value="1"/>
</dbReference>
<evidence type="ECO:0000313" key="3">
    <source>
        <dbReference type="Proteomes" id="UP000282002"/>
    </source>
</evidence>
<protein>
    <submittedName>
        <fullName evidence="2">Cytochrome-c oxidase</fullName>
    </submittedName>
</protein>
<name>A0A3S8U941_9RHOB</name>
<reference evidence="2 3" key="1">
    <citation type="submission" date="2018-12" db="EMBL/GenBank/DDBJ databases">
        <title>Complete genome sequencing of Tabrizicola sp. K13M18.</title>
        <authorList>
            <person name="Bae J.-W."/>
        </authorList>
    </citation>
    <scope>NUCLEOTIDE SEQUENCE [LARGE SCALE GENOMIC DNA]</scope>
    <source>
        <strain evidence="2 3">K13M18</strain>
    </source>
</reference>
<dbReference type="EMBL" id="CP034328">
    <property type="protein sequence ID" value="AZL60078.1"/>
    <property type="molecule type" value="Genomic_DNA"/>
</dbReference>
<dbReference type="RefSeq" id="WP_125326273.1">
    <property type="nucleotide sequence ID" value="NZ_CP034328.1"/>
</dbReference>
<sequence>MDISRSFLLTGAVYLIAGILFGAYMGASGDHSLAPVHAHINLLGFTLMTIFGLAYRLIPGLDEGTLPRLHFWLHQVGSLLLLIGLALMMSGQVAAETIGPAFPVLEGAILLGAVLWLVNLLRRA</sequence>
<feature type="transmembrane region" description="Helical" evidence="1">
    <location>
        <begin position="7"/>
        <end position="27"/>
    </location>
</feature>
<dbReference type="InterPro" id="IPR036927">
    <property type="entry name" value="Cyt_c_oxase-like_su1_sf"/>
</dbReference>
<organism evidence="2 3">
    <name type="scientific">Tabrizicola piscis</name>
    <dbReference type="NCBI Taxonomy" id="2494374"/>
    <lineage>
        <taxon>Bacteria</taxon>
        <taxon>Pseudomonadati</taxon>
        <taxon>Pseudomonadota</taxon>
        <taxon>Alphaproteobacteria</taxon>
        <taxon>Rhodobacterales</taxon>
        <taxon>Paracoccaceae</taxon>
        <taxon>Tabrizicola</taxon>
    </lineage>
</organism>
<feature type="transmembrane region" description="Helical" evidence="1">
    <location>
        <begin position="101"/>
        <end position="121"/>
    </location>
</feature>
<dbReference type="OrthoDB" id="9808748at2"/>
<keyword evidence="3" id="KW-1185">Reference proteome</keyword>
<feature type="transmembrane region" description="Helical" evidence="1">
    <location>
        <begin position="39"/>
        <end position="58"/>
    </location>
</feature>